<keyword evidence="1" id="KW-0472">Membrane</keyword>
<feature type="transmembrane region" description="Helical" evidence="1">
    <location>
        <begin position="101"/>
        <end position="125"/>
    </location>
</feature>
<keyword evidence="1" id="KW-1133">Transmembrane helix</keyword>
<feature type="transmembrane region" description="Helical" evidence="1">
    <location>
        <begin position="61"/>
        <end position="80"/>
    </location>
</feature>
<evidence type="ECO:0000313" key="3">
    <source>
        <dbReference type="EMBL" id="THC97427.1"/>
    </source>
</evidence>
<dbReference type="Proteomes" id="UP000308092">
    <property type="component" value="Unassembled WGS sequence"/>
</dbReference>
<gene>
    <name evidence="2" type="ORF">ATNIH1004_010793</name>
    <name evidence="3" type="ORF">EYZ11_003076</name>
</gene>
<feature type="transmembrane region" description="Helical" evidence="1">
    <location>
        <begin position="131"/>
        <end position="160"/>
    </location>
</feature>
<evidence type="ECO:0000313" key="2">
    <source>
        <dbReference type="EMBL" id="KAA8641854.1"/>
    </source>
</evidence>
<dbReference type="GeneID" id="54333494"/>
<dbReference type="Pfam" id="PF16015">
    <property type="entry name" value="Promethin"/>
    <property type="match status" value="1"/>
</dbReference>
<dbReference type="AlphaFoldDB" id="A0A4S3JRB2"/>
<evidence type="ECO:0000313" key="4">
    <source>
        <dbReference type="Proteomes" id="UP000308092"/>
    </source>
</evidence>
<proteinExistence type="predicted"/>
<dbReference type="EMBL" id="SOSA01000075">
    <property type="protein sequence ID" value="THC97427.1"/>
    <property type="molecule type" value="Genomic_DNA"/>
</dbReference>
<evidence type="ECO:0000313" key="5">
    <source>
        <dbReference type="Proteomes" id="UP000324241"/>
    </source>
</evidence>
<sequence length="189" mass="20924">MSAPVNTEEAETPTPEIKPDRLIQISIQGTPIDPTTKGADTFTTTTTTTNQYSTHKLQLSFLRLQFTLTSILVLITKYVCSPRLRSTIWQAARAHPLIASFLLCQIVCSAVPMGLFALFASGMFMAVGVGVAMFICLAAMLLTPIMIFIAFIAGGFWAYWMVIFLSAKRVINTVRDWRGDVFMNGEIEM</sequence>
<dbReference type="RefSeq" id="XP_033421216.1">
    <property type="nucleotide sequence ID" value="XM_033575361.1"/>
</dbReference>
<keyword evidence="4" id="KW-1185">Reference proteome</keyword>
<reference evidence="3 4" key="1">
    <citation type="submission" date="2019-03" db="EMBL/GenBank/DDBJ databases">
        <title>The genome sequence of a newly discovered highly antifungal drug resistant Aspergillus species, Aspergillus tanneri NIH 1004.</title>
        <authorList>
            <person name="Mounaud S."/>
            <person name="Singh I."/>
            <person name="Joardar V."/>
            <person name="Pakala S."/>
            <person name="Pakala S."/>
            <person name="Venepally P."/>
            <person name="Hoover J."/>
            <person name="Nierman W."/>
            <person name="Chung J."/>
            <person name="Losada L."/>
        </authorList>
    </citation>
    <scope>NUCLEOTIDE SEQUENCE [LARGE SCALE GENOMIC DNA]</scope>
    <source>
        <strain evidence="3 4">NIH1004</strain>
    </source>
</reference>
<protein>
    <submittedName>
        <fullName evidence="3">Uncharacterized protein</fullName>
    </submittedName>
</protein>
<reference evidence="2 5" key="2">
    <citation type="submission" date="2019-08" db="EMBL/GenBank/DDBJ databases">
        <title>The genome sequence of a newly discovered highly antifungal drug resistant Aspergillus species, Aspergillus tanneri NIH 1004.</title>
        <authorList>
            <person name="Mounaud S."/>
            <person name="Singh I."/>
            <person name="Joardar V."/>
            <person name="Pakala S."/>
            <person name="Pakala S."/>
            <person name="Venepally P."/>
            <person name="Chung J.K."/>
            <person name="Losada L."/>
            <person name="Nierman W.C."/>
        </authorList>
    </citation>
    <scope>NUCLEOTIDE SEQUENCE [LARGE SCALE GENOMIC DNA]</scope>
    <source>
        <strain evidence="2 5">NIH1004</strain>
    </source>
</reference>
<name>A0A4S3JRB2_9EURO</name>
<comment type="caution">
    <text evidence="3">The sequence shown here is derived from an EMBL/GenBank/DDBJ whole genome shotgun (WGS) entry which is preliminary data.</text>
</comment>
<dbReference type="EMBL" id="QUQM01000008">
    <property type="protein sequence ID" value="KAA8641854.1"/>
    <property type="molecule type" value="Genomic_DNA"/>
</dbReference>
<evidence type="ECO:0000256" key="1">
    <source>
        <dbReference type="SAM" id="Phobius"/>
    </source>
</evidence>
<dbReference type="OrthoDB" id="4474044at2759"/>
<dbReference type="VEuPathDB" id="FungiDB:EYZ11_003076"/>
<keyword evidence="1" id="KW-0812">Transmembrane</keyword>
<accession>A0A4S3JRB2</accession>
<dbReference type="Proteomes" id="UP000324241">
    <property type="component" value="Unassembled WGS sequence"/>
</dbReference>
<organism evidence="3 4">
    <name type="scientific">Aspergillus tanneri</name>
    <dbReference type="NCBI Taxonomy" id="1220188"/>
    <lineage>
        <taxon>Eukaryota</taxon>
        <taxon>Fungi</taxon>
        <taxon>Dikarya</taxon>
        <taxon>Ascomycota</taxon>
        <taxon>Pezizomycotina</taxon>
        <taxon>Eurotiomycetes</taxon>
        <taxon>Eurotiomycetidae</taxon>
        <taxon>Eurotiales</taxon>
        <taxon>Aspergillaceae</taxon>
        <taxon>Aspergillus</taxon>
        <taxon>Aspergillus subgen. Circumdati</taxon>
    </lineage>
</organism>